<dbReference type="GO" id="GO:0005506">
    <property type="term" value="F:iron ion binding"/>
    <property type="evidence" value="ECO:0007669"/>
    <property type="project" value="InterPro"/>
</dbReference>
<name>A0A9Q1RNW7_9SOLA</name>
<evidence type="ECO:0000256" key="2">
    <source>
        <dbReference type="ARBA" id="ARBA00010617"/>
    </source>
</evidence>
<dbReference type="EMBL" id="JAJAGQ010000004">
    <property type="protein sequence ID" value="KAJ8565386.1"/>
    <property type="molecule type" value="Genomic_DNA"/>
</dbReference>
<organism evidence="8 9">
    <name type="scientific">Anisodus acutangulus</name>
    <dbReference type="NCBI Taxonomy" id="402998"/>
    <lineage>
        <taxon>Eukaryota</taxon>
        <taxon>Viridiplantae</taxon>
        <taxon>Streptophyta</taxon>
        <taxon>Embryophyta</taxon>
        <taxon>Tracheophyta</taxon>
        <taxon>Spermatophyta</taxon>
        <taxon>Magnoliopsida</taxon>
        <taxon>eudicotyledons</taxon>
        <taxon>Gunneridae</taxon>
        <taxon>Pentapetalae</taxon>
        <taxon>asterids</taxon>
        <taxon>lamiids</taxon>
        <taxon>Solanales</taxon>
        <taxon>Solanaceae</taxon>
        <taxon>Solanoideae</taxon>
        <taxon>Hyoscyameae</taxon>
        <taxon>Anisodus</taxon>
    </lineage>
</organism>
<protein>
    <recommendedName>
        <fullName evidence="10">Cytochrome P450</fullName>
    </recommendedName>
</protein>
<dbReference type="Gene3D" id="1.10.630.10">
    <property type="entry name" value="Cytochrome P450"/>
    <property type="match status" value="1"/>
</dbReference>
<keyword evidence="6 7" id="KW-0349">Heme</keyword>
<feature type="binding site" description="axial binding residue" evidence="6">
    <location>
        <position position="159"/>
    </location>
    <ligand>
        <name>heme</name>
        <dbReference type="ChEBI" id="CHEBI:30413"/>
    </ligand>
    <ligandPart>
        <name>Fe</name>
        <dbReference type="ChEBI" id="CHEBI:18248"/>
    </ligandPart>
</feature>
<dbReference type="Pfam" id="PF00067">
    <property type="entry name" value="p450"/>
    <property type="match status" value="2"/>
</dbReference>
<reference evidence="9" key="1">
    <citation type="journal article" date="2023" name="Proc. Natl. Acad. Sci. U.S.A.">
        <title>Genomic and structural basis for evolution of tropane alkaloid biosynthesis.</title>
        <authorList>
            <person name="Wanga Y.-J."/>
            <person name="Taina T."/>
            <person name="Yua J.-Y."/>
            <person name="Lia J."/>
            <person name="Xua B."/>
            <person name="Chenc J."/>
            <person name="D'Auriad J.C."/>
            <person name="Huanga J.-P."/>
            <person name="Huanga S.-X."/>
        </authorList>
    </citation>
    <scope>NUCLEOTIDE SEQUENCE [LARGE SCALE GENOMIC DNA]</scope>
    <source>
        <strain evidence="9">cv. KIB-2019</strain>
    </source>
</reference>
<comment type="caution">
    <text evidence="8">The sequence shown here is derived from an EMBL/GenBank/DDBJ whole genome shotgun (WGS) entry which is preliminary data.</text>
</comment>
<dbReference type="InterPro" id="IPR002401">
    <property type="entry name" value="Cyt_P450_E_grp-I"/>
</dbReference>
<dbReference type="InterPro" id="IPR017972">
    <property type="entry name" value="Cyt_P450_CS"/>
</dbReference>
<comment type="similarity">
    <text evidence="2 7">Belongs to the cytochrome P450 family.</text>
</comment>
<evidence type="ECO:0000256" key="1">
    <source>
        <dbReference type="ARBA" id="ARBA00001971"/>
    </source>
</evidence>
<evidence type="ECO:0000256" key="4">
    <source>
        <dbReference type="ARBA" id="ARBA00023002"/>
    </source>
</evidence>
<dbReference type="PROSITE" id="PS00086">
    <property type="entry name" value="CYTOCHROME_P450"/>
    <property type="match status" value="1"/>
</dbReference>
<dbReference type="PANTHER" id="PTHR24296">
    <property type="entry name" value="CYTOCHROME P450"/>
    <property type="match status" value="1"/>
</dbReference>
<dbReference type="GO" id="GO:0016705">
    <property type="term" value="F:oxidoreductase activity, acting on paired donors, with incorporation or reduction of molecular oxygen"/>
    <property type="evidence" value="ECO:0007669"/>
    <property type="project" value="InterPro"/>
</dbReference>
<sequence>MKQDSMDKEDILSRFLVESKKDPEKMTDLYLRDIILNFMLAGKDSTANTLSWFFYVLCKNPLIQVKIVEEIREFIETLRLYPAVPVDGRCADADDVLPDGLHIRKGDGVYYISYAMGRMPYIWGNYAEDFRPERWLKDGIFHPESPFKFIAFHAGPRICLGKDFAYLQMKILAMALLHFFRFKLSDDTKEVTYRTMFTLHMDEGLQVRAVPRRGLVEV</sequence>
<dbReference type="InterPro" id="IPR036396">
    <property type="entry name" value="Cyt_P450_sf"/>
</dbReference>
<dbReference type="SUPFAM" id="SSF48264">
    <property type="entry name" value="Cytochrome P450"/>
    <property type="match status" value="1"/>
</dbReference>
<dbReference type="InterPro" id="IPR001128">
    <property type="entry name" value="Cyt_P450"/>
</dbReference>
<keyword evidence="3 6" id="KW-0479">Metal-binding</keyword>
<evidence type="ECO:0000256" key="6">
    <source>
        <dbReference type="PIRSR" id="PIRSR602401-1"/>
    </source>
</evidence>
<dbReference type="Proteomes" id="UP001152561">
    <property type="component" value="Unassembled WGS sequence"/>
</dbReference>
<evidence type="ECO:0000256" key="7">
    <source>
        <dbReference type="RuleBase" id="RU000461"/>
    </source>
</evidence>
<dbReference type="GO" id="GO:0004497">
    <property type="term" value="F:monooxygenase activity"/>
    <property type="evidence" value="ECO:0007669"/>
    <property type="project" value="UniProtKB-KW"/>
</dbReference>
<evidence type="ECO:0000256" key="5">
    <source>
        <dbReference type="ARBA" id="ARBA00023004"/>
    </source>
</evidence>
<keyword evidence="9" id="KW-1185">Reference proteome</keyword>
<dbReference type="GO" id="GO:0020037">
    <property type="term" value="F:heme binding"/>
    <property type="evidence" value="ECO:0007669"/>
    <property type="project" value="InterPro"/>
</dbReference>
<keyword evidence="4 7" id="KW-0560">Oxidoreductase</keyword>
<evidence type="ECO:0000313" key="8">
    <source>
        <dbReference type="EMBL" id="KAJ8565386.1"/>
    </source>
</evidence>
<dbReference type="OrthoDB" id="1470350at2759"/>
<accession>A0A9Q1RNW7</accession>
<proteinExistence type="inferred from homology"/>
<comment type="cofactor">
    <cofactor evidence="1 6">
        <name>heme</name>
        <dbReference type="ChEBI" id="CHEBI:30413"/>
    </cofactor>
</comment>
<dbReference type="PRINTS" id="PR00463">
    <property type="entry name" value="EP450I"/>
</dbReference>
<evidence type="ECO:0008006" key="10">
    <source>
        <dbReference type="Google" id="ProtNLM"/>
    </source>
</evidence>
<dbReference type="PRINTS" id="PR00385">
    <property type="entry name" value="P450"/>
</dbReference>
<gene>
    <name evidence="8" type="ORF">K7X08_007962</name>
</gene>
<evidence type="ECO:0000313" key="9">
    <source>
        <dbReference type="Proteomes" id="UP001152561"/>
    </source>
</evidence>
<keyword evidence="5 6" id="KW-0408">Iron</keyword>
<dbReference type="AlphaFoldDB" id="A0A9Q1RNW7"/>
<evidence type="ECO:0000256" key="3">
    <source>
        <dbReference type="ARBA" id="ARBA00022723"/>
    </source>
</evidence>
<dbReference type="GO" id="GO:0006629">
    <property type="term" value="P:lipid metabolic process"/>
    <property type="evidence" value="ECO:0007669"/>
    <property type="project" value="UniProtKB-ARBA"/>
</dbReference>
<keyword evidence="7" id="KW-0503">Monooxygenase</keyword>